<dbReference type="InterPro" id="IPR049315">
    <property type="entry name" value="GDC-P_N"/>
</dbReference>
<dbReference type="Pfam" id="PF02347">
    <property type="entry name" value="GDC-P"/>
    <property type="match status" value="1"/>
</dbReference>
<dbReference type="EC" id="1.4.4.2" evidence="2"/>
<dbReference type="PANTHER" id="PTHR11773:SF13">
    <property type="entry name" value="GLYCINE DEHYDROGENASE (DECARBOXYLATING)"/>
    <property type="match status" value="1"/>
</dbReference>
<protein>
    <recommendedName>
        <fullName evidence="2">glycine dehydrogenase (aminomethyl-transferring)</fullName>
        <ecNumber evidence="2">1.4.4.2</ecNumber>
    </recommendedName>
</protein>
<dbReference type="Gene3D" id="3.90.1150.10">
    <property type="entry name" value="Aspartate Aminotransferase, domain 1"/>
    <property type="match status" value="1"/>
</dbReference>
<dbReference type="Gene3D" id="3.40.640.10">
    <property type="entry name" value="Type I PLP-dependent aspartate aminotransferase-like (Major domain)"/>
    <property type="match status" value="1"/>
</dbReference>
<evidence type="ECO:0000313" key="7">
    <source>
        <dbReference type="Proteomes" id="UP000254799"/>
    </source>
</evidence>
<dbReference type="EMBL" id="UGLC01000002">
    <property type="protein sequence ID" value="STT56607.1"/>
    <property type="molecule type" value="Genomic_DNA"/>
</dbReference>
<evidence type="ECO:0000256" key="2">
    <source>
        <dbReference type="ARBA" id="ARBA00012134"/>
    </source>
</evidence>
<dbReference type="PANTHER" id="PTHR11773">
    <property type="entry name" value="GLYCINE DEHYDROGENASE, DECARBOXYLATING"/>
    <property type="match status" value="1"/>
</dbReference>
<feature type="domain" description="Glycine cleavage system P-protein N-terminal" evidence="5">
    <location>
        <begin position="1"/>
        <end position="142"/>
    </location>
</feature>
<dbReference type="InterPro" id="IPR015422">
    <property type="entry name" value="PyrdxlP-dep_Trfase_small"/>
</dbReference>
<sequence>MPGRIIGVSKDAAGNTALRMAMQTREQHIRREKANSNICTSQVLLANIASLYAVFHGPAGLKRIAGRIHRLTDILADGLQKKGLKLRHAHYFDTLCVEVADKAAVLARAEALQINLRSDIHGAVGITLDEATTREDVLNLFRAIVGDDHGLDIDTLDKDVALDSRSIPAAMLRDDAILTHPVFNRYHSENRDDALHARPGA</sequence>
<evidence type="ECO:0000256" key="1">
    <source>
        <dbReference type="ARBA" id="ARBA00003788"/>
    </source>
</evidence>
<evidence type="ECO:0000256" key="3">
    <source>
        <dbReference type="ARBA" id="ARBA00023002"/>
    </source>
</evidence>
<comment type="function">
    <text evidence="1">The glycine cleavage system catalyzes the degradation of glycine. The P protein binds the alpha-amino group of glycine through its pyridoxal phosphate cofactor; CO(2) is released and the remaining methylamine moiety is then transferred to the lipoamide cofactor of the H protein.</text>
</comment>
<dbReference type="Proteomes" id="UP000254799">
    <property type="component" value="Unassembled WGS sequence"/>
</dbReference>
<dbReference type="InterPro" id="IPR020581">
    <property type="entry name" value="GDC_P"/>
</dbReference>
<keyword evidence="3 6" id="KW-0560">Oxidoreductase</keyword>
<dbReference type="GO" id="GO:0019464">
    <property type="term" value="P:glycine decarboxylation via glycine cleavage system"/>
    <property type="evidence" value="ECO:0007669"/>
    <property type="project" value="TreeGrafter"/>
</dbReference>
<gene>
    <name evidence="6" type="primary">gcvP_5</name>
    <name evidence="6" type="ORF">NCTC8849_05266</name>
</gene>
<evidence type="ECO:0000313" key="6">
    <source>
        <dbReference type="EMBL" id="STT56607.1"/>
    </source>
</evidence>
<dbReference type="AlphaFoldDB" id="A0A377WRE1"/>
<comment type="catalytic activity">
    <reaction evidence="4">
        <text>N(6)-[(R)-lipoyl]-L-lysyl-[glycine-cleavage complex H protein] + glycine + H(+) = N(6)-[(R)-S(8)-aminomethyldihydrolipoyl]-L-lysyl-[glycine-cleavage complex H protein] + CO2</text>
        <dbReference type="Rhea" id="RHEA:24304"/>
        <dbReference type="Rhea" id="RHEA-COMP:10494"/>
        <dbReference type="Rhea" id="RHEA-COMP:10495"/>
        <dbReference type="ChEBI" id="CHEBI:15378"/>
        <dbReference type="ChEBI" id="CHEBI:16526"/>
        <dbReference type="ChEBI" id="CHEBI:57305"/>
        <dbReference type="ChEBI" id="CHEBI:83099"/>
        <dbReference type="ChEBI" id="CHEBI:83143"/>
        <dbReference type="EC" id="1.4.4.2"/>
    </reaction>
</comment>
<dbReference type="GO" id="GO:0016594">
    <property type="term" value="F:glycine binding"/>
    <property type="evidence" value="ECO:0007669"/>
    <property type="project" value="TreeGrafter"/>
</dbReference>
<dbReference type="InterPro" id="IPR015421">
    <property type="entry name" value="PyrdxlP-dep_Trfase_major"/>
</dbReference>
<evidence type="ECO:0000259" key="5">
    <source>
        <dbReference type="Pfam" id="PF02347"/>
    </source>
</evidence>
<organism evidence="6 7">
    <name type="scientific">Klebsiella pneumoniae</name>
    <dbReference type="NCBI Taxonomy" id="573"/>
    <lineage>
        <taxon>Bacteria</taxon>
        <taxon>Pseudomonadati</taxon>
        <taxon>Pseudomonadota</taxon>
        <taxon>Gammaproteobacteria</taxon>
        <taxon>Enterobacterales</taxon>
        <taxon>Enterobacteriaceae</taxon>
        <taxon>Klebsiella/Raoultella group</taxon>
        <taxon>Klebsiella</taxon>
        <taxon>Klebsiella pneumoniae complex</taxon>
    </lineage>
</organism>
<accession>A0A377WRE1</accession>
<dbReference type="SUPFAM" id="SSF53383">
    <property type="entry name" value="PLP-dependent transferases"/>
    <property type="match status" value="1"/>
</dbReference>
<reference evidence="6 7" key="1">
    <citation type="submission" date="2018-06" db="EMBL/GenBank/DDBJ databases">
        <authorList>
            <consortium name="Pathogen Informatics"/>
            <person name="Doyle S."/>
        </authorList>
    </citation>
    <scope>NUCLEOTIDE SEQUENCE [LARGE SCALE GENOMIC DNA]</scope>
    <source>
        <strain evidence="6 7">NCTC8849</strain>
    </source>
</reference>
<dbReference type="InterPro" id="IPR015424">
    <property type="entry name" value="PyrdxlP-dep_Trfase"/>
</dbReference>
<proteinExistence type="predicted"/>
<name>A0A377WRE1_KLEPN</name>
<dbReference type="GO" id="GO:0004375">
    <property type="term" value="F:glycine dehydrogenase (decarboxylating) activity"/>
    <property type="evidence" value="ECO:0007669"/>
    <property type="project" value="UniProtKB-EC"/>
</dbReference>
<dbReference type="GO" id="GO:0030170">
    <property type="term" value="F:pyridoxal phosphate binding"/>
    <property type="evidence" value="ECO:0007669"/>
    <property type="project" value="TreeGrafter"/>
</dbReference>
<dbReference type="GO" id="GO:0005960">
    <property type="term" value="C:glycine cleavage complex"/>
    <property type="evidence" value="ECO:0007669"/>
    <property type="project" value="TreeGrafter"/>
</dbReference>
<evidence type="ECO:0000256" key="4">
    <source>
        <dbReference type="ARBA" id="ARBA00049026"/>
    </source>
</evidence>
<dbReference type="GO" id="GO:0005829">
    <property type="term" value="C:cytosol"/>
    <property type="evidence" value="ECO:0007669"/>
    <property type="project" value="TreeGrafter"/>
</dbReference>